<organism evidence="2 3">
    <name type="scientific">Riccia sorocarpa</name>
    <dbReference type="NCBI Taxonomy" id="122646"/>
    <lineage>
        <taxon>Eukaryota</taxon>
        <taxon>Viridiplantae</taxon>
        <taxon>Streptophyta</taxon>
        <taxon>Embryophyta</taxon>
        <taxon>Marchantiophyta</taxon>
        <taxon>Marchantiopsida</taxon>
        <taxon>Marchantiidae</taxon>
        <taxon>Marchantiales</taxon>
        <taxon>Ricciaceae</taxon>
        <taxon>Riccia</taxon>
    </lineage>
</organism>
<dbReference type="PANTHER" id="PTHR31973:SF187">
    <property type="entry name" value="MUTATOR TRANSPOSASE MUDRA PROTEIN"/>
    <property type="match status" value="1"/>
</dbReference>
<name>A0ABD3HSS2_9MARC</name>
<dbReference type="Proteomes" id="UP001633002">
    <property type="component" value="Unassembled WGS sequence"/>
</dbReference>
<accession>A0ABD3HSS2</accession>
<proteinExistence type="predicted"/>
<protein>
    <recommendedName>
        <fullName evidence="1">MULE transposase domain-containing protein</fullName>
    </recommendedName>
</protein>
<dbReference type="InterPro" id="IPR018289">
    <property type="entry name" value="MULE_transposase_dom"/>
</dbReference>
<dbReference type="PANTHER" id="PTHR31973">
    <property type="entry name" value="POLYPROTEIN, PUTATIVE-RELATED"/>
    <property type="match status" value="1"/>
</dbReference>
<keyword evidence="3" id="KW-1185">Reference proteome</keyword>
<gene>
    <name evidence="2" type="ORF">R1sor_008214</name>
</gene>
<sequence length="396" mass="45218">MVALDACFTKNKKYPTQLFLATVHDGNSQIVPLAYGLAPVENFENWMWFLHNLKISIQGLSSDEVFIVSDRQKGLEKAVSEMLPENPHMHCGHHLKMNVQKHFGKVAVQVLQSLFHAPSEERFNSILEEAGNRLDCGREFVQYIRRIDPERFVRYALPLPRYGRTTSNSVEVMNGALKPIRDFAPCRIVGQMWMYMLRLFCERRETANRSTERFTAFAKERLSEEETECGRFISISADQYHARVQTDGGLKQWIVRKIYTQYVDRIWFQKSLQQCYRLIVPAIIDTELPMQVSYRAPPPAIRTSRARVVRIPNGGPSSRAPIAEFEYPVVQEPRVIPPAATGGDSTVVVATAGRRRNNTRVRCCGVCRQSGHNRSKCPLTASLREPTICQDMTPDV</sequence>
<dbReference type="EMBL" id="JBJQOH010000003">
    <property type="protein sequence ID" value="KAL3694563.1"/>
    <property type="molecule type" value="Genomic_DNA"/>
</dbReference>
<feature type="domain" description="MULE transposase" evidence="1">
    <location>
        <begin position="2"/>
        <end position="98"/>
    </location>
</feature>
<evidence type="ECO:0000259" key="1">
    <source>
        <dbReference type="Pfam" id="PF10551"/>
    </source>
</evidence>
<dbReference type="AlphaFoldDB" id="A0ABD3HSS2"/>
<evidence type="ECO:0000313" key="2">
    <source>
        <dbReference type="EMBL" id="KAL3694563.1"/>
    </source>
</evidence>
<comment type="caution">
    <text evidence="2">The sequence shown here is derived from an EMBL/GenBank/DDBJ whole genome shotgun (WGS) entry which is preliminary data.</text>
</comment>
<evidence type="ECO:0000313" key="3">
    <source>
        <dbReference type="Proteomes" id="UP001633002"/>
    </source>
</evidence>
<reference evidence="2 3" key="1">
    <citation type="submission" date="2024-09" db="EMBL/GenBank/DDBJ databases">
        <title>Chromosome-scale assembly of Riccia sorocarpa.</title>
        <authorList>
            <person name="Paukszto L."/>
        </authorList>
    </citation>
    <scope>NUCLEOTIDE SEQUENCE [LARGE SCALE GENOMIC DNA]</scope>
    <source>
        <strain evidence="2">LP-2024</strain>
        <tissue evidence="2">Aerial parts of the thallus</tissue>
    </source>
</reference>
<dbReference type="Pfam" id="PF10551">
    <property type="entry name" value="MULE"/>
    <property type="match status" value="1"/>
</dbReference>